<dbReference type="InterPro" id="IPR018114">
    <property type="entry name" value="TRYPSIN_HIS"/>
</dbReference>
<evidence type="ECO:0000259" key="5">
    <source>
        <dbReference type="PROSITE" id="PS50240"/>
    </source>
</evidence>
<dbReference type="InterPro" id="IPR009003">
    <property type="entry name" value="Peptidase_S1_PA"/>
</dbReference>
<evidence type="ECO:0000313" key="7">
    <source>
        <dbReference type="Proteomes" id="UP001500416"/>
    </source>
</evidence>
<keyword evidence="3" id="KW-0378">Hydrolase</keyword>
<dbReference type="RefSeq" id="WP_343934600.1">
    <property type="nucleotide sequence ID" value="NZ_BAAABU010000005.1"/>
</dbReference>
<dbReference type="GO" id="GO:0006508">
    <property type="term" value="P:proteolysis"/>
    <property type="evidence" value="ECO:0007669"/>
    <property type="project" value="UniProtKB-KW"/>
</dbReference>
<dbReference type="EMBL" id="BAAABU010000005">
    <property type="protein sequence ID" value="GAA0231163.1"/>
    <property type="molecule type" value="Genomic_DNA"/>
</dbReference>
<keyword evidence="3 6" id="KW-0645">Protease</keyword>
<reference evidence="6 7" key="1">
    <citation type="journal article" date="2019" name="Int. J. Syst. Evol. Microbiol.">
        <title>The Global Catalogue of Microorganisms (GCM) 10K type strain sequencing project: providing services to taxonomists for standard genome sequencing and annotation.</title>
        <authorList>
            <consortium name="The Broad Institute Genomics Platform"/>
            <consortium name="The Broad Institute Genome Sequencing Center for Infectious Disease"/>
            <person name="Wu L."/>
            <person name="Ma J."/>
        </authorList>
    </citation>
    <scope>NUCLEOTIDE SEQUENCE [LARGE SCALE GENOMIC DNA]</scope>
    <source>
        <strain evidence="6 7">JCM 3380</strain>
    </source>
</reference>
<dbReference type="GO" id="GO:0008233">
    <property type="term" value="F:peptidase activity"/>
    <property type="evidence" value="ECO:0007669"/>
    <property type="project" value="UniProtKB-KW"/>
</dbReference>
<evidence type="ECO:0000256" key="3">
    <source>
        <dbReference type="RuleBase" id="RU363034"/>
    </source>
</evidence>
<keyword evidence="2" id="KW-1015">Disulfide bond</keyword>
<accession>A0ABN0TVJ1</accession>
<evidence type="ECO:0000256" key="2">
    <source>
        <dbReference type="ARBA" id="ARBA00023157"/>
    </source>
</evidence>
<feature type="domain" description="Peptidase S1" evidence="5">
    <location>
        <begin position="24"/>
        <end position="245"/>
    </location>
</feature>
<comment type="caution">
    <text evidence="6">The sequence shown here is derived from an EMBL/GenBank/DDBJ whole genome shotgun (WGS) entry which is preliminary data.</text>
</comment>
<dbReference type="PROSITE" id="PS00134">
    <property type="entry name" value="TRYPSIN_HIS"/>
    <property type="match status" value="1"/>
</dbReference>
<organism evidence="6 7">
    <name type="scientific">Saccharothrix mutabilis subsp. mutabilis</name>
    <dbReference type="NCBI Taxonomy" id="66855"/>
    <lineage>
        <taxon>Bacteria</taxon>
        <taxon>Bacillati</taxon>
        <taxon>Actinomycetota</taxon>
        <taxon>Actinomycetes</taxon>
        <taxon>Pseudonocardiales</taxon>
        <taxon>Pseudonocardiaceae</taxon>
        <taxon>Saccharothrix</taxon>
    </lineage>
</organism>
<dbReference type="SMART" id="SM00020">
    <property type="entry name" value="Tryp_SPc"/>
    <property type="match status" value="1"/>
</dbReference>
<evidence type="ECO:0000256" key="4">
    <source>
        <dbReference type="SAM" id="SignalP"/>
    </source>
</evidence>
<keyword evidence="3" id="KW-0720">Serine protease</keyword>
<feature type="chain" id="PRO_5045390092" evidence="4">
    <location>
        <begin position="21"/>
        <end position="253"/>
    </location>
</feature>
<dbReference type="InterPro" id="IPR001254">
    <property type="entry name" value="Trypsin_dom"/>
</dbReference>
<keyword evidence="4" id="KW-0732">Signal</keyword>
<dbReference type="PROSITE" id="PS00135">
    <property type="entry name" value="TRYPSIN_SER"/>
    <property type="match status" value="1"/>
</dbReference>
<dbReference type="PANTHER" id="PTHR24276:SF98">
    <property type="entry name" value="FI18310P1-RELATED"/>
    <property type="match status" value="1"/>
</dbReference>
<dbReference type="Gene3D" id="2.40.10.10">
    <property type="entry name" value="Trypsin-like serine proteases"/>
    <property type="match status" value="1"/>
</dbReference>
<sequence length="253" mass="26364">MRLGALVAVLAVLFGGSAAADPRVVGGDRVKIADHPWVVFIADASGNQFCGGTLVAPTKVVTAAHCVAGRSTRSTRVVVGREDKQSEEGRVVRSSSIWVHPDYISADRGNDVAVLTLREQVTARPARLADSAAPYAPGTKAFGLGWGRTSEQSPASRYLLGVTLPVVSDEDCENAYFQYDAESMVCAGYAEGGKDTCQGDSGGPLVVGEVLIGVTSWGEGCARPGKYGIYSRVATYHGVLSEQIALPGGSASE</sequence>
<dbReference type="SUPFAM" id="SSF50494">
    <property type="entry name" value="Trypsin-like serine proteases"/>
    <property type="match status" value="1"/>
</dbReference>
<comment type="similarity">
    <text evidence="1">Belongs to the peptidase S1 family.</text>
</comment>
<dbReference type="Pfam" id="PF00089">
    <property type="entry name" value="Trypsin"/>
    <property type="match status" value="1"/>
</dbReference>
<dbReference type="InterPro" id="IPR043504">
    <property type="entry name" value="Peptidase_S1_PA_chymotrypsin"/>
</dbReference>
<evidence type="ECO:0000313" key="6">
    <source>
        <dbReference type="EMBL" id="GAA0231163.1"/>
    </source>
</evidence>
<evidence type="ECO:0000256" key="1">
    <source>
        <dbReference type="ARBA" id="ARBA00007664"/>
    </source>
</evidence>
<dbReference type="InterPro" id="IPR050430">
    <property type="entry name" value="Peptidase_S1"/>
</dbReference>
<dbReference type="PRINTS" id="PR00722">
    <property type="entry name" value="CHYMOTRYPSIN"/>
</dbReference>
<gene>
    <name evidence="6" type="ORF">GCM10010492_32230</name>
</gene>
<dbReference type="InterPro" id="IPR001314">
    <property type="entry name" value="Peptidase_S1A"/>
</dbReference>
<dbReference type="InterPro" id="IPR033116">
    <property type="entry name" value="TRYPSIN_SER"/>
</dbReference>
<dbReference type="PROSITE" id="PS50240">
    <property type="entry name" value="TRYPSIN_DOM"/>
    <property type="match status" value="1"/>
</dbReference>
<name>A0ABN0TVJ1_9PSEU</name>
<dbReference type="PANTHER" id="PTHR24276">
    <property type="entry name" value="POLYSERASE-RELATED"/>
    <property type="match status" value="1"/>
</dbReference>
<dbReference type="Proteomes" id="UP001500416">
    <property type="component" value="Unassembled WGS sequence"/>
</dbReference>
<proteinExistence type="inferred from homology"/>
<keyword evidence="7" id="KW-1185">Reference proteome</keyword>
<protein>
    <submittedName>
        <fullName evidence="6">Serine protease</fullName>
    </submittedName>
</protein>
<dbReference type="CDD" id="cd00190">
    <property type="entry name" value="Tryp_SPc"/>
    <property type="match status" value="1"/>
</dbReference>
<feature type="signal peptide" evidence="4">
    <location>
        <begin position="1"/>
        <end position="20"/>
    </location>
</feature>